<comment type="caution">
    <text evidence="2">The sequence shown here is derived from an EMBL/GenBank/DDBJ whole genome shotgun (WGS) entry which is preliminary data.</text>
</comment>
<feature type="compositionally biased region" description="Basic and acidic residues" evidence="1">
    <location>
        <begin position="1"/>
        <end position="12"/>
    </location>
</feature>
<evidence type="ECO:0000313" key="2">
    <source>
        <dbReference type="EMBL" id="KAJ1161054.1"/>
    </source>
</evidence>
<gene>
    <name evidence="2" type="ORF">NDU88_001542</name>
</gene>
<sequence>MQDPTQGRDKTCGRRAGKLTKGVDKPSGEAPGRYYSGAAQPRSRRNVASQETPRKYPGGMEEDCSDKDAEHFQGRDLVVRTAPEEKKESGTKETRQGEEDTGPDPRPRRDMWREGEQKNRPRE</sequence>
<accession>A0AAV7S7N6</accession>
<dbReference type="AlphaFoldDB" id="A0AAV7S7N6"/>
<reference evidence="2" key="1">
    <citation type="journal article" date="2022" name="bioRxiv">
        <title>Sequencing and chromosome-scale assembly of the giantPleurodeles waltlgenome.</title>
        <authorList>
            <person name="Brown T."/>
            <person name="Elewa A."/>
            <person name="Iarovenko S."/>
            <person name="Subramanian E."/>
            <person name="Araus A.J."/>
            <person name="Petzold A."/>
            <person name="Susuki M."/>
            <person name="Suzuki K.-i.T."/>
            <person name="Hayashi T."/>
            <person name="Toyoda A."/>
            <person name="Oliveira C."/>
            <person name="Osipova E."/>
            <person name="Leigh N.D."/>
            <person name="Simon A."/>
            <person name="Yun M.H."/>
        </authorList>
    </citation>
    <scope>NUCLEOTIDE SEQUENCE</scope>
    <source>
        <strain evidence="2">20211129_DDA</strain>
        <tissue evidence="2">Liver</tissue>
    </source>
</reference>
<dbReference type="EMBL" id="JANPWB010000008">
    <property type="protein sequence ID" value="KAJ1161054.1"/>
    <property type="molecule type" value="Genomic_DNA"/>
</dbReference>
<name>A0AAV7S7N6_PLEWA</name>
<evidence type="ECO:0000313" key="3">
    <source>
        <dbReference type="Proteomes" id="UP001066276"/>
    </source>
</evidence>
<dbReference type="Proteomes" id="UP001066276">
    <property type="component" value="Chromosome 4_2"/>
</dbReference>
<keyword evidence="3" id="KW-1185">Reference proteome</keyword>
<feature type="region of interest" description="Disordered" evidence="1">
    <location>
        <begin position="1"/>
        <end position="123"/>
    </location>
</feature>
<feature type="compositionally biased region" description="Basic and acidic residues" evidence="1">
    <location>
        <begin position="66"/>
        <end position="123"/>
    </location>
</feature>
<evidence type="ECO:0000256" key="1">
    <source>
        <dbReference type="SAM" id="MobiDB-lite"/>
    </source>
</evidence>
<proteinExistence type="predicted"/>
<organism evidence="2 3">
    <name type="scientific">Pleurodeles waltl</name>
    <name type="common">Iberian ribbed newt</name>
    <dbReference type="NCBI Taxonomy" id="8319"/>
    <lineage>
        <taxon>Eukaryota</taxon>
        <taxon>Metazoa</taxon>
        <taxon>Chordata</taxon>
        <taxon>Craniata</taxon>
        <taxon>Vertebrata</taxon>
        <taxon>Euteleostomi</taxon>
        <taxon>Amphibia</taxon>
        <taxon>Batrachia</taxon>
        <taxon>Caudata</taxon>
        <taxon>Salamandroidea</taxon>
        <taxon>Salamandridae</taxon>
        <taxon>Pleurodelinae</taxon>
        <taxon>Pleurodeles</taxon>
    </lineage>
</organism>
<protein>
    <submittedName>
        <fullName evidence="2">Uncharacterized protein</fullName>
    </submittedName>
</protein>